<dbReference type="EMBL" id="BAABFL010000434">
    <property type="protein sequence ID" value="GAA4651041.1"/>
    <property type="molecule type" value="Genomic_DNA"/>
</dbReference>
<comment type="caution">
    <text evidence="2">The sequence shown here is derived from an EMBL/GenBank/DDBJ whole genome shotgun (WGS) entry which is preliminary data.</text>
</comment>
<reference evidence="3" key="1">
    <citation type="journal article" date="2019" name="Int. J. Syst. Evol. Microbiol.">
        <title>The Global Catalogue of Microorganisms (GCM) 10K type strain sequencing project: providing services to taxonomists for standard genome sequencing and annotation.</title>
        <authorList>
            <consortium name="The Broad Institute Genomics Platform"/>
            <consortium name="The Broad Institute Genome Sequencing Center for Infectious Disease"/>
            <person name="Wu L."/>
            <person name="Ma J."/>
        </authorList>
    </citation>
    <scope>NUCLEOTIDE SEQUENCE [LARGE SCALE GENOMIC DNA]</scope>
    <source>
        <strain evidence="3">JCM 17805</strain>
    </source>
</reference>
<feature type="chain" id="PRO_5045670444" description="DUF3324 domain-containing protein" evidence="1">
    <location>
        <begin position="20"/>
        <end position="287"/>
    </location>
</feature>
<evidence type="ECO:0000313" key="3">
    <source>
        <dbReference type="Proteomes" id="UP001500604"/>
    </source>
</evidence>
<dbReference type="RefSeq" id="WP_345197339.1">
    <property type="nucleotide sequence ID" value="NZ_BAABFL010000434.1"/>
</dbReference>
<proteinExistence type="predicted"/>
<keyword evidence="3" id="KW-1185">Reference proteome</keyword>
<dbReference type="Proteomes" id="UP001500604">
    <property type="component" value="Unassembled WGS sequence"/>
</dbReference>
<accession>A0ABP8V568</accession>
<evidence type="ECO:0008006" key="4">
    <source>
        <dbReference type="Google" id="ProtNLM"/>
    </source>
</evidence>
<feature type="signal peptide" evidence="1">
    <location>
        <begin position="1"/>
        <end position="19"/>
    </location>
</feature>
<protein>
    <recommendedName>
        <fullName evidence="4">DUF3324 domain-containing protein</fullName>
    </recommendedName>
</protein>
<organism evidence="2 3">
    <name type="scientific">Kistimonas scapharcae</name>
    <dbReference type="NCBI Taxonomy" id="1036133"/>
    <lineage>
        <taxon>Bacteria</taxon>
        <taxon>Pseudomonadati</taxon>
        <taxon>Pseudomonadota</taxon>
        <taxon>Gammaproteobacteria</taxon>
        <taxon>Oceanospirillales</taxon>
        <taxon>Endozoicomonadaceae</taxon>
        <taxon>Kistimonas</taxon>
    </lineage>
</organism>
<name>A0ABP8V568_9GAMM</name>
<gene>
    <name evidence="2" type="ORF">GCM10023116_33240</name>
</gene>
<keyword evidence="1" id="KW-0732">Signal</keyword>
<sequence length="287" mass="32981">MIKLYTLLITLLFSLSVMASGIAVSPLIIELKSESSDTVPFEFTISGKEKAKKVRLSVYDMKQQNTGHMGFIETLNDNNQSKAAWVRLEKDEYTIKKDASIQVPGKIKIPPRSPGNHLVAVMVEELKENASQQGISINVRYAVILNITVEDNKRRPRVKTDFQQLELVKLNDRLMLMGDFANLSQHEGFLQSEVQIRDQDRKLVERVRLMTESAWQRQDPASRVFPGSNVKVFGFISRELDEGDYEFKVRNRFSDKTQPTYKVRLKYDDSIRQIIRKKAANPEAEQE</sequence>
<evidence type="ECO:0000313" key="2">
    <source>
        <dbReference type="EMBL" id="GAA4651041.1"/>
    </source>
</evidence>
<evidence type="ECO:0000256" key="1">
    <source>
        <dbReference type="SAM" id="SignalP"/>
    </source>
</evidence>